<dbReference type="AlphaFoldDB" id="A0A1I2JSK3"/>
<evidence type="ECO:0000313" key="1">
    <source>
        <dbReference type="EMBL" id="SFF55701.1"/>
    </source>
</evidence>
<evidence type="ECO:0008006" key="3">
    <source>
        <dbReference type="Google" id="ProtNLM"/>
    </source>
</evidence>
<dbReference type="InterPro" id="IPR035168">
    <property type="entry name" value="DUF5317"/>
</dbReference>
<evidence type="ECO:0000313" key="2">
    <source>
        <dbReference type="Proteomes" id="UP000182135"/>
    </source>
</evidence>
<dbReference type="OrthoDB" id="1906557at2"/>
<reference evidence="1 2" key="1">
    <citation type="submission" date="2016-10" db="EMBL/GenBank/DDBJ databases">
        <authorList>
            <person name="de Groot N.N."/>
        </authorList>
    </citation>
    <scope>NUCLEOTIDE SEQUENCE [LARGE SCALE GENOMIC DNA]</scope>
    <source>
        <strain evidence="1 2">NLAE-zl-G419</strain>
    </source>
</reference>
<gene>
    <name evidence="1" type="ORF">SAMN04487885_102223</name>
</gene>
<dbReference type="eggNOG" id="ENOG5030JTI">
    <property type="taxonomic scope" value="Bacteria"/>
</dbReference>
<keyword evidence="2" id="KW-1185">Reference proteome</keyword>
<dbReference type="Proteomes" id="UP000182135">
    <property type="component" value="Unassembled WGS sequence"/>
</dbReference>
<dbReference type="Pfam" id="PF17248">
    <property type="entry name" value="DUF5317"/>
    <property type="match status" value="1"/>
</dbReference>
<sequence>MVETILLAMIIAKLKGYKIKPLFKSWTIYPLLVLEVITAIGQVTIFNGNYDFIKVVGLLKVVYLSAYLFLIFKYEVYKSAILGSIFMICGGMLNDIAIKANGGFMPVFPSLSYFTGYAKKEAFDLVNDIHILGNTDTKVKFLTDFIDLGYSILSVGDILIRVFVFLIIYNSIKKSNID</sequence>
<dbReference type="STRING" id="1529.SAMN04487885_102223"/>
<dbReference type="EMBL" id="FOOE01000002">
    <property type="protein sequence ID" value="SFF55701.1"/>
    <property type="molecule type" value="Genomic_DNA"/>
</dbReference>
<name>A0A1I2JSK3_9CLOT</name>
<protein>
    <recommendedName>
        <fullName evidence="3">DUF5317 domain-containing protein</fullName>
    </recommendedName>
</protein>
<accession>A0A1I2JSK3</accession>
<proteinExistence type="predicted"/>
<organism evidence="1 2">
    <name type="scientific">Clostridium cadaveris</name>
    <dbReference type="NCBI Taxonomy" id="1529"/>
    <lineage>
        <taxon>Bacteria</taxon>
        <taxon>Bacillati</taxon>
        <taxon>Bacillota</taxon>
        <taxon>Clostridia</taxon>
        <taxon>Eubacteriales</taxon>
        <taxon>Clostridiaceae</taxon>
        <taxon>Clostridium</taxon>
    </lineage>
</organism>
<dbReference type="RefSeq" id="WP_027639057.1">
    <property type="nucleotide sequence ID" value="NZ_BAAACD010000017.1"/>
</dbReference>